<proteinExistence type="predicted"/>
<evidence type="ECO:0000313" key="2">
    <source>
        <dbReference type="EMBL" id="TFK56734.1"/>
    </source>
</evidence>
<evidence type="ECO:0000313" key="3">
    <source>
        <dbReference type="Proteomes" id="UP000305948"/>
    </source>
</evidence>
<dbReference type="Pfam" id="PF08445">
    <property type="entry name" value="FR47"/>
    <property type="match status" value="1"/>
</dbReference>
<name>A0A5C3NG49_9AGAM</name>
<dbReference type="InterPro" id="IPR016181">
    <property type="entry name" value="Acyl_CoA_acyltransferase"/>
</dbReference>
<dbReference type="InterPro" id="IPR013653">
    <property type="entry name" value="GCN5-like_dom"/>
</dbReference>
<dbReference type="Gene3D" id="3.40.630.30">
    <property type="match status" value="1"/>
</dbReference>
<dbReference type="SUPFAM" id="SSF55729">
    <property type="entry name" value="Acyl-CoA N-acyltransferases (Nat)"/>
    <property type="match status" value="1"/>
</dbReference>
<dbReference type="GO" id="GO:0016747">
    <property type="term" value="F:acyltransferase activity, transferring groups other than amino-acyl groups"/>
    <property type="evidence" value="ECO:0007669"/>
    <property type="project" value="InterPro"/>
</dbReference>
<organism evidence="2 3">
    <name type="scientific">Heliocybe sulcata</name>
    <dbReference type="NCBI Taxonomy" id="5364"/>
    <lineage>
        <taxon>Eukaryota</taxon>
        <taxon>Fungi</taxon>
        <taxon>Dikarya</taxon>
        <taxon>Basidiomycota</taxon>
        <taxon>Agaricomycotina</taxon>
        <taxon>Agaricomycetes</taxon>
        <taxon>Gloeophyllales</taxon>
        <taxon>Gloeophyllaceae</taxon>
        <taxon>Heliocybe</taxon>
    </lineage>
</organism>
<dbReference type="Proteomes" id="UP000305948">
    <property type="component" value="Unassembled WGS sequence"/>
</dbReference>
<protein>
    <recommendedName>
        <fullName evidence="1">N-acetyltransferase domain-containing protein</fullName>
    </recommendedName>
</protein>
<dbReference type="PROSITE" id="PS51186">
    <property type="entry name" value="GNAT"/>
    <property type="match status" value="1"/>
</dbReference>
<reference evidence="2 3" key="1">
    <citation type="journal article" date="2019" name="Nat. Ecol. Evol.">
        <title>Megaphylogeny resolves global patterns of mushroom evolution.</title>
        <authorList>
            <person name="Varga T."/>
            <person name="Krizsan K."/>
            <person name="Foldi C."/>
            <person name="Dima B."/>
            <person name="Sanchez-Garcia M."/>
            <person name="Sanchez-Ramirez S."/>
            <person name="Szollosi G.J."/>
            <person name="Szarkandi J.G."/>
            <person name="Papp V."/>
            <person name="Albert L."/>
            <person name="Andreopoulos W."/>
            <person name="Angelini C."/>
            <person name="Antonin V."/>
            <person name="Barry K.W."/>
            <person name="Bougher N.L."/>
            <person name="Buchanan P."/>
            <person name="Buyck B."/>
            <person name="Bense V."/>
            <person name="Catcheside P."/>
            <person name="Chovatia M."/>
            <person name="Cooper J."/>
            <person name="Damon W."/>
            <person name="Desjardin D."/>
            <person name="Finy P."/>
            <person name="Geml J."/>
            <person name="Haridas S."/>
            <person name="Hughes K."/>
            <person name="Justo A."/>
            <person name="Karasinski D."/>
            <person name="Kautmanova I."/>
            <person name="Kiss B."/>
            <person name="Kocsube S."/>
            <person name="Kotiranta H."/>
            <person name="LaButti K.M."/>
            <person name="Lechner B.E."/>
            <person name="Liimatainen K."/>
            <person name="Lipzen A."/>
            <person name="Lukacs Z."/>
            <person name="Mihaltcheva S."/>
            <person name="Morgado L.N."/>
            <person name="Niskanen T."/>
            <person name="Noordeloos M.E."/>
            <person name="Ohm R.A."/>
            <person name="Ortiz-Santana B."/>
            <person name="Ovrebo C."/>
            <person name="Racz N."/>
            <person name="Riley R."/>
            <person name="Savchenko A."/>
            <person name="Shiryaev A."/>
            <person name="Soop K."/>
            <person name="Spirin V."/>
            <person name="Szebenyi C."/>
            <person name="Tomsovsky M."/>
            <person name="Tulloss R.E."/>
            <person name="Uehling J."/>
            <person name="Grigoriev I.V."/>
            <person name="Vagvolgyi C."/>
            <person name="Papp T."/>
            <person name="Martin F.M."/>
            <person name="Miettinen O."/>
            <person name="Hibbett D.S."/>
            <person name="Nagy L.G."/>
        </authorList>
    </citation>
    <scope>NUCLEOTIDE SEQUENCE [LARGE SCALE GENOMIC DNA]</scope>
    <source>
        <strain evidence="2 3">OMC1185</strain>
    </source>
</reference>
<sequence length="339" mass="38056">MPIATSTVYSVSSYKSPSQFPPYVWDALSSAERAANIVLPHALKYCEKEQLDGQYWIVCTTPENPHSPAVDFILSCTEGPLGTYPIFIFTTIPSPQLTSSYASPRIRGMARELHRLVPKERVFSVFAPEPITIMFADWWCRLTGISLAHNPEYYAATFSHCTRDTFINRRMTYVPGMSYNIRPAVEKDQAAIARLCKAFAATSEPFLLSDGAAWREADMLIRNKQIWVHEISEGGCAVDIASIAAYTRNSDHVAAITKVYTNPRWRKRGCAERLVRAVTQHLLKTKESVVLYVSHGNPAAKVYDKVGFVGLRGDAENFRGVDRWLELGFDPEATTLGHW</sequence>
<dbReference type="EMBL" id="ML213503">
    <property type="protein sequence ID" value="TFK56734.1"/>
    <property type="molecule type" value="Genomic_DNA"/>
</dbReference>
<dbReference type="InterPro" id="IPR000182">
    <property type="entry name" value="GNAT_dom"/>
</dbReference>
<accession>A0A5C3NG49</accession>
<keyword evidence="3" id="KW-1185">Reference proteome</keyword>
<dbReference type="OrthoDB" id="5372118at2759"/>
<evidence type="ECO:0000259" key="1">
    <source>
        <dbReference type="PROSITE" id="PS51186"/>
    </source>
</evidence>
<dbReference type="AlphaFoldDB" id="A0A5C3NG49"/>
<feature type="domain" description="N-acetyltransferase" evidence="1">
    <location>
        <begin position="179"/>
        <end position="330"/>
    </location>
</feature>
<gene>
    <name evidence="2" type="ORF">OE88DRAFT_51150</name>
</gene>